<evidence type="ECO:0000313" key="1">
    <source>
        <dbReference type="EMBL" id="QHT26235.1"/>
    </source>
</evidence>
<organism evidence="1">
    <name type="scientific">viral metagenome</name>
    <dbReference type="NCBI Taxonomy" id="1070528"/>
    <lineage>
        <taxon>unclassified sequences</taxon>
        <taxon>metagenomes</taxon>
        <taxon>organismal metagenomes</taxon>
    </lineage>
</organism>
<dbReference type="AlphaFoldDB" id="A0A6C0EFW8"/>
<protein>
    <submittedName>
        <fullName evidence="1">Uncharacterized protein</fullName>
    </submittedName>
</protein>
<reference evidence="1" key="1">
    <citation type="journal article" date="2020" name="Nature">
        <title>Giant virus diversity and host interactions through global metagenomics.</title>
        <authorList>
            <person name="Schulz F."/>
            <person name="Roux S."/>
            <person name="Paez-Espino D."/>
            <person name="Jungbluth S."/>
            <person name="Walsh D.A."/>
            <person name="Denef V.J."/>
            <person name="McMahon K.D."/>
            <person name="Konstantinidis K.T."/>
            <person name="Eloe-Fadrosh E.A."/>
            <person name="Kyrpides N.C."/>
            <person name="Woyke T."/>
        </authorList>
    </citation>
    <scope>NUCLEOTIDE SEQUENCE</scope>
    <source>
        <strain evidence="1">GVMAG-M-3300023179-27</strain>
    </source>
</reference>
<proteinExistence type="predicted"/>
<dbReference type="EMBL" id="MN739782">
    <property type="protein sequence ID" value="QHT26235.1"/>
    <property type="molecule type" value="Genomic_DNA"/>
</dbReference>
<name>A0A6C0EFW8_9ZZZZ</name>
<sequence length="113" mass="13522">MASSNVIWLYQDINNTKRINKNDMQMLKKIGLDRNMKYVIWQNEKFALEHVDSYEHDEQFLYPPPYGTRMVKVMRDQYIVDGANFTVTKMNHFKKGYVIDNVSFMNISFCRPL</sequence>
<accession>A0A6C0EFW8</accession>